<dbReference type="STRING" id="260552.Mag101_00540"/>
<sequence>MESAVTATASTAPVFIVGPPRSGTSLLSAIIGSHSRIACGPETDLFRALPIKRARSLAQSNNRIAKTIEQLDEIRYPDGRSLASHFGLSNKHLRKQLDTRTDFVKAVYAAIPEAFAELQSKQRWAEKTPRHLFYVDTIRALFPDAKIIRIIRDPRDSIPSVIKNIGLSTSYIAEFYRWMGVYMKSSKFFAQDANSITVRYEDLVTDPEKKVSEICQFIGEEFEPQMLERKGAELVRVASETWKSDIDKKISADNIYGWKSKMDPDVAIAASLICSEALSELGYPNSRLPERELMVYPLGENFGAANEQHILECAKRGLRYRPYDDTYPESISETFKVIPDVVLGDIPLGKKTSVRILHALSASVQIVFRFLTARPVRVDPDVDLGIGSLNRCIGKLALLLGKQQRLAP</sequence>
<dbReference type="InterPro" id="IPR026634">
    <property type="entry name" value="TPST-like"/>
</dbReference>
<dbReference type="AlphaFoldDB" id="A0A1Q2M0T6"/>
<name>A0A1Q2M0T6_9GAMM</name>
<gene>
    <name evidence="2" type="ORF">Mag101_00540</name>
</gene>
<dbReference type="GO" id="GO:0008476">
    <property type="term" value="F:protein-tyrosine sulfotransferase activity"/>
    <property type="evidence" value="ECO:0007669"/>
    <property type="project" value="InterPro"/>
</dbReference>
<dbReference type="Proteomes" id="UP000188219">
    <property type="component" value="Chromosome"/>
</dbReference>
<dbReference type="Gene3D" id="3.40.50.300">
    <property type="entry name" value="P-loop containing nucleotide triphosphate hydrolases"/>
    <property type="match status" value="1"/>
</dbReference>
<reference evidence="2" key="1">
    <citation type="submission" date="2017-02" db="EMBL/GenBank/DDBJ databases">
        <title>Genome of Microbulbifer agarilyticus GP101.</title>
        <authorList>
            <person name="Jung J."/>
            <person name="Bae S.S."/>
            <person name="Baek K."/>
        </authorList>
    </citation>
    <scope>NUCLEOTIDE SEQUENCE [LARGE SCALE GENOMIC DNA]</scope>
    <source>
        <strain evidence="2">GP101</strain>
    </source>
</reference>
<evidence type="ECO:0000256" key="1">
    <source>
        <dbReference type="ARBA" id="ARBA00022679"/>
    </source>
</evidence>
<dbReference type="EMBL" id="CP019650">
    <property type="protein sequence ID" value="AQQ66303.1"/>
    <property type="molecule type" value="Genomic_DNA"/>
</dbReference>
<dbReference type="RefSeq" id="WP_077399301.1">
    <property type="nucleotide sequence ID" value="NZ_CP019650.1"/>
</dbReference>
<dbReference type="Pfam" id="PF13469">
    <property type="entry name" value="Sulfotransfer_3"/>
    <property type="match status" value="1"/>
</dbReference>
<dbReference type="PANTHER" id="PTHR12788:SF10">
    <property type="entry name" value="PROTEIN-TYROSINE SULFOTRANSFERASE"/>
    <property type="match status" value="1"/>
</dbReference>
<dbReference type="PANTHER" id="PTHR12788">
    <property type="entry name" value="PROTEIN-TYROSINE SULFOTRANSFERASE 2"/>
    <property type="match status" value="1"/>
</dbReference>
<keyword evidence="1" id="KW-0808">Transferase</keyword>
<protein>
    <recommendedName>
        <fullName evidence="4">Sulfotransferase family protein</fullName>
    </recommendedName>
</protein>
<organism evidence="2 3">
    <name type="scientific">Microbulbifer agarilyticus</name>
    <dbReference type="NCBI Taxonomy" id="260552"/>
    <lineage>
        <taxon>Bacteria</taxon>
        <taxon>Pseudomonadati</taxon>
        <taxon>Pseudomonadota</taxon>
        <taxon>Gammaproteobacteria</taxon>
        <taxon>Cellvibrionales</taxon>
        <taxon>Microbulbiferaceae</taxon>
        <taxon>Microbulbifer</taxon>
    </lineage>
</organism>
<accession>A0A1Q2M0T6</accession>
<evidence type="ECO:0008006" key="4">
    <source>
        <dbReference type="Google" id="ProtNLM"/>
    </source>
</evidence>
<keyword evidence="3" id="KW-1185">Reference proteome</keyword>
<dbReference type="SUPFAM" id="SSF52540">
    <property type="entry name" value="P-loop containing nucleoside triphosphate hydrolases"/>
    <property type="match status" value="1"/>
</dbReference>
<dbReference type="KEGG" id="maga:Mag101_00540"/>
<evidence type="ECO:0000313" key="2">
    <source>
        <dbReference type="EMBL" id="AQQ66303.1"/>
    </source>
</evidence>
<dbReference type="InterPro" id="IPR027417">
    <property type="entry name" value="P-loop_NTPase"/>
</dbReference>
<dbReference type="OrthoDB" id="5724004at2"/>
<proteinExistence type="predicted"/>
<evidence type="ECO:0000313" key="3">
    <source>
        <dbReference type="Proteomes" id="UP000188219"/>
    </source>
</evidence>